<dbReference type="Gene3D" id="3.40.525.10">
    <property type="entry name" value="CRAL-TRIO lipid binding domain"/>
    <property type="match status" value="1"/>
</dbReference>
<keyword evidence="4" id="KW-1185">Reference proteome</keyword>
<keyword evidence="1" id="KW-1133">Transmembrane helix</keyword>
<keyword evidence="1" id="KW-0472">Membrane</keyword>
<dbReference type="AlphaFoldDB" id="A0AAD7U9F6"/>
<feature type="domain" description="CRAL-TRIO" evidence="2">
    <location>
        <begin position="131"/>
        <end position="307"/>
    </location>
</feature>
<dbReference type="InterPro" id="IPR051026">
    <property type="entry name" value="PI/PC_transfer"/>
</dbReference>
<evidence type="ECO:0000313" key="3">
    <source>
        <dbReference type="EMBL" id="KAJ8600746.1"/>
    </source>
</evidence>
<dbReference type="InterPro" id="IPR001251">
    <property type="entry name" value="CRAL-TRIO_dom"/>
</dbReference>
<dbReference type="PROSITE" id="PS50191">
    <property type="entry name" value="CRAL_TRIO"/>
    <property type="match status" value="1"/>
</dbReference>
<comment type="caution">
    <text evidence="3">The sequence shown here is derived from an EMBL/GenBank/DDBJ whole genome shotgun (WGS) entry which is preliminary data.</text>
</comment>
<name>A0AAD7U9F6_9STRA</name>
<dbReference type="PANTHER" id="PTHR45657:SF1">
    <property type="entry name" value="CRAL-TRIO DOMAIN-CONTAINING PROTEIN YKL091C-RELATED"/>
    <property type="match status" value="1"/>
</dbReference>
<evidence type="ECO:0000256" key="1">
    <source>
        <dbReference type="SAM" id="Phobius"/>
    </source>
</evidence>
<dbReference type="Proteomes" id="UP001230188">
    <property type="component" value="Unassembled WGS sequence"/>
</dbReference>
<dbReference type="PANTHER" id="PTHR45657">
    <property type="entry name" value="CRAL-TRIO DOMAIN-CONTAINING PROTEIN YKL091C-RELATED"/>
    <property type="match status" value="1"/>
</dbReference>
<accession>A0AAD7U9F6</accession>
<dbReference type="SMART" id="SM00516">
    <property type="entry name" value="SEC14"/>
    <property type="match status" value="1"/>
</dbReference>
<feature type="transmembrane region" description="Helical" evidence="1">
    <location>
        <begin position="367"/>
        <end position="389"/>
    </location>
</feature>
<organism evidence="3 4">
    <name type="scientific">Chrysophaeum taylorii</name>
    <dbReference type="NCBI Taxonomy" id="2483200"/>
    <lineage>
        <taxon>Eukaryota</taxon>
        <taxon>Sar</taxon>
        <taxon>Stramenopiles</taxon>
        <taxon>Ochrophyta</taxon>
        <taxon>Pelagophyceae</taxon>
        <taxon>Pelagomonadales</taxon>
        <taxon>Pelagomonadaceae</taxon>
        <taxon>Chrysophaeum</taxon>
    </lineage>
</organism>
<gene>
    <name evidence="3" type="ORF">CTAYLR_003938</name>
</gene>
<dbReference type="SUPFAM" id="SSF52087">
    <property type="entry name" value="CRAL/TRIO domain"/>
    <property type="match status" value="1"/>
</dbReference>
<dbReference type="InterPro" id="IPR036865">
    <property type="entry name" value="CRAL-TRIO_dom_sf"/>
</dbReference>
<evidence type="ECO:0000313" key="4">
    <source>
        <dbReference type="Proteomes" id="UP001230188"/>
    </source>
</evidence>
<dbReference type="Pfam" id="PF00650">
    <property type="entry name" value="CRAL_TRIO"/>
    <property type="match status" value="1"/>
</dbReference>
<reference evidence="3" key="1">
    <citation type="submission" date="2023-01" db="EMBL/GenBank/DDBJ databases">
        <title>Metagenome sequencing of chrysophaentin producing Chrysophaeum taylorii.</title>
        <authorList>
            <person name="Davison J."/>
            <person name="Bewley C."/>
        </authorList>
    </citation>
    <scope>NUCLEOTIDE SEQUENCE</scope>
    <source>
        <strain evidence="3">NIES-1699</strain>
    </source>
</reference>
<keyword evidence="1" id="KW-0812">Transmembrane</keyword>
<evidence type="ECO:0000259" key="2">
    <source>
        <dbReference type="PROSITE" id="PS50191"/>
    </source>
</evidence>
<dbReference type="EMBL" id="JAQMWT010000480">
    <property type="protein sequence ID" value="KAJ8600746.1"/>
    <property type="molecule type" value="Genomic_DNA"/>
</dbReference>
<sequence>MVADCDRLARVVSLGSLGHFSDEETTCSSSSDETMRFELERPPGKFGRQSESDGWTEEERVERAVVWAHLSPGAQSIYEHDELLFLRLVRGYWKYEDRTRTVVSVAETVAEMRRRYRCATILQGPLACDPAGAFHRRAWPSWILGRDTYGHPVVLERFSALDWDAALRLTTEELLELRIQALEAMQVDCERWSRRQSHRVYKVVYIVDVGNVNSWALASSRVLEFAKHYAKITEQMFADAVWLNLVVNAPGVARAGWRVVERMVDEETRDIVRFLPTGNSCCAALLDAGVPRECIPDYLGGAAALVSCRLVADVVERLYAKSTNGGGGEDDDDALALERKRGPSLKLATPPPPDDDVSLPRRLAATLVRLVAATFRLFVSLYGLVVLVLRRLVRRLSAPAVPPPRHRPSLRRPRRH</sequence>
<dbReference type="CDD" id="cd00170">
    <property type="entry name" value="SEC14"/>
    <property type="match status" value="1"/>
</dbReference>
<proteinExistence type="predicted"/>
<protein>
    <recommendedName>
        <fullName evidence="2">CRAL-TRIO domain-containing protein</fullName>
    </recommendedName>
</protein>